<proteinExistence type="predicted"/>
<name>A0AA86NTJ1_9EUKA</name>
<comment type="caution">
    <text evidence="1">The sequence shown here is derived from an EMBL/GenBank/DDBJ whole genome shotgun (WGS) entry which is preliminary data.</text>
</comment>
<evidence type="ECO:0000313" key="2">
    <source>
        <dbReference type="EMBL" id="CAL6007899.1"/>
    </source>
</evidence>
<reference evidence="1" key="1">
    <citation type="submission" date="2023-06" db="EMBL/GenBank/DDBJ databases">
        <authorList>
            <person name="Kurt Z."/>
        </authorList>
    </citation>
    <scope>NUCLEOTIDE SEQUENCE</scope>
</reference>
<evidence type="ECO:0000313" key="3">
    <source>
        <dbReference type="Proteomes" id="UP001642409"/>
    </source>
</evidence>
<protein>
    <submittedName>
        <fullName evidence="2">Hypothetical_protein</fullName>
    </submittedName>
</protein>
<reference evidence="2 3" key="2">
    <citation type="submission" date="2024-07" db="EMBL/GenBank/DDBJ databases">
        <authorList>
            <person name="Akdeniz Z."/>
        </authorList>
    </citation>
    <scope>NUCLEOTIDE SEQUENCE [LARGE SCALE GENOMIC DNA]</scope>
</reference>
<evidence type="ECO:0000313" key="1">
    <source>
        <dbReference type="EMBL" id="CAI9925439.1"/>
    </source>
</evidence>
<dbReference type="Proteomes" id="UP001642409">
    <property type="component" value="Unassembled WGS sequence"/>
</dbReference>
<dbReference type="EMBL" id="CAXDID020000056">
    <property type="protein sequence ID" value="CAL6007899.1"/>
    <property type="molecule type" value="Genomic_DNA"/>
</dbReference>
<accession>A0AA86NTJ1</accession>
<organism evidence="1">
    <name type="scientific">Hexamita inflata</name>
    <dbReference type="NCBI Taxonomy" id="28002"/>
    <lineage>
        <taxon>Eukaryota</taxon>
        <taxon>Metamonada</taxon>
        <taxon>Diplomonadida</taxon>
        <taxon>Hexamitidae</taxon>
        <taxon>Hexamitinae</taxon>
        <taxon>Hexamita</taxon>
    </lineage>
</organism>
<keyword evidence="3" id="KW-1185">Reference proteome</keyword>
<sequence length="113" mass="13346">MHGMNQKSPIFAKELQITIYKGFSFQIQKIVVLQIINKNTKYLSDDDRWQYHGDIMTCQMITSEGNNVSSSPEYSCLRKLFRVTILDGYDIEVSLCQIKYDLWIVMIYEMKME</sequence>
<dbReference type="EMBL" id="CATOUU010000341">
    <property type="protein sequence ID" value="CAI9925439.1"/>
    <property type="molecule type" value="Genomic_DNA"/>
</dbReference>
<dbReference type="AlphaFoldDB" id="A0AA86NTJ1"/>
<gene>
    <name evidence="1" type="ORF">HINF_LOCUS13084</name>
    <name evidence="2" type="ORF">HINF_LOCUS20862</name>
</gene>